<reference evidence="1" key="1">
    <citation type="submission" date="2023-06" db="EMBL/GenBank/DDBJ databases">
        <authorList>
            <person name="Kurt Z."/>
        </authorList>
    </citation>
    <scope>NUCLEOTIDE SEQUENCE</scope>
</reference>
<dbReference type="AlphaFoldDB" id="A0AA86TVE5"/>
<name>A0AA86TVE5_9EUKA</name>
<dbReference type="EMBL" id="CAXDID020000647">
    <property type="protein sequence ID" value="CAL6108185.1"/>
    <property type="molecule type" value="Genomic_DNA"/>
</dbReference>
<proteinExistence type="predicted"/>
<protein>
    <submittedName>
        <fullName evidence="2">Hypothetical_protein</fullName>
    </submittedName>
</protein>
<dbReference type="EMBL" id="CATOUU010000449">
    <property type="protein sequence ID" value="CAI9930129.1"/>
    <property type="molecule type" value="Genomic_DNA"/>
</dbReference>
<keyword evidence="3" id="KW-1185">Reference proteome</keyword>
<evidence type="ECO:0000313" key="1">
    <source>
        <dbReference type="EMBL" id="CAI9930129.1"/>
    </source>
</evidence>
<evidence type="ECO:0000313" key="2">
    <source>
        <dbReference type="EMBL" id="CAL6108185.1"/>
    </source>
</evidence>
<dbReference type="Proteomes" id="UP001642409">
    <property type="component" value="Unassembled WGS sequence"/>
</dbReference>
<gene>
    <name evidence="1" type="ORF">HINF_LOCUS17774</name>
    <name evidence="2" type="ORF">HINF_LOCUS74845</name>
</gene>
<comment type="caution">
    <text evidence="1">The sequence shown here is derived from an EMBL/GenBank/DDBJ whole genome shotgun (WGS) entry which is preliminary data.</text>
</comment>
<organism evidence="1">
    <name type="scientific">Hexamita inflata</name>
    <dbReference type="NCBI Taxonomy" id="28002"/>
    <lineage>
        <taxon>Eukaryota</taxon>
        <taxon>Metamonada</taxon>
        <taxon>Diplomonadida</taxon>
        <taxon>Hexamitidae</taxon>
        <taxon>Hexamitinae</taxon>
        <taxon>Hexamita</taxon>
    </lineage>
</organism>
<evidence type="ECO:0000313" key="3">
    <source>
        <dbReference type="Proteomes" id="UP001642409"/>
    </source>
</evidence>
<accession>A0AA86TVE5</accession>
<sequence length="209" mass="23665">MIHVKNVFFNRLIKIQALLMLLDVNAQIPLIFGRLRITPVLCAHLVSLTTIITAFVQNILKLTIKIMDIFATEIMYLMVMFYSSGNNTCEQYPLNSQPYVGQTGCQPIFGAVKINNTYKMCPQSSIPNSNRNSCMCQVENYYFDNIYISCNLCCPGQFVSALGNQCTSCQSGYVLYDASTCILIQQCIGYTSQDQKFVFRIILITDLLY</sequence>
<reference evidence="2 3" key="2">
    <citation type="submission" date="2024-07" db="EMBL/GenBank/DDBJ databases">
        <authorList>
            <person name="Akdeniz Z."/>
        </authorList>
    </citation>
    <scope>NUCLEOTIDE SEQUENCE [LARGE SCALE GENOMIC DNA]</scope>
</reference>